<keyword evidence="1" id="KW-0812">Transmembrane</keyword>
<proteinExistence type="predicted"/>
<dbReference type="InterPro" id="IPR039513">
    <property type="entry name" value="PL-6"/>
</dbReference>
<dbReference type="InterPro" id="IPR012334">
    <property type="entry name" value="Pectin_lyas_fold"/>
</dbReference>
<dbReference type="EMBL" id="VSSQ01000201">
    <property type="protein sequence ID" value="MPL85152.1"/>
    <property type="molecule type" value="Genomic_DNA"/>
</dbReference>
<keyword evidence="1" id="KW-0472">Membrane</keyword>
<sequence>MKIAETHDCAFLRSPFPVRVSKATPQLCVSETSFTNNLLLMRYIILPLLFLLCILNPLSARRTVVTTAGSVNNGNWLAGDTIVLKNGNWTNQTISLRGFGTASQPIVLIAEKPGDVVFNGTSRISVSGQFIEISGIYFKDGTLSGSPVVEFRTSSSNTAENCRLTNCAIINYNPPLNTVDSKWVSLYGRNNRVDNCSFENKTNSGTLLVVWLTSGVVPTHVVENNYFGYRVANLDDKGEELNGQEIIRIGDSNTSMQYANCIVRNNFFEKCNGEIEIISNKSCGNTYSNNVFYECRGMLTLRHGNDCTVEGNYFFGNGVSSSGGVRIIGEDHKVYNNYFDNLRGTNFRAALCMVRGKENSVLNDYFQVKNALVAFNTFVNCTQSFCINYNSSSTYTMPPVGTVVAHNHVYNTNSNNTNVNLAQQQTNMDITWKNNLMNQGKYTNFTYNATQIITGQNSQMQLIATPVAIYEPVSGSALVNYSTAEYENISSDIRGRIRNNAAKLPGASEIEGVSSKPMPAKNTVGAAFLNEITTVDNISVDEKPFVLRSWKGSLSFESLENGQVSIHDITGKSVKEFHVVAFARQDKKIGEGMFLVRFYSDLGKSYAQKIIL</sequence>
<dbReference type="SUPFAM" id="SSF51126">
    <property type="entry name" value="Pectin lyase-like"/>
    <property type="match status" value="1"/>
</dbReference>
<dbReference type="InterPro" id="IPR011050">
    <property type="entry name" value="Pectin_lyase_fold/virulence"/>
</dbReference>
<accession>A0A644V2R6</accession>
<gene>
    <name evidence="2" type="ORF">SDC9_31120</name>
</gene>
<dbReference type="AlphaFoldDB" id="A0A644V2R6"/>
<feature type="transmembrane region" description="Helical" evidence="1">
    <location>
        <begin position="40"/>
        <end position="58"/>
    </location>
</feature>
<comment type="caution">
    <text evidence="2">The sequence shown here is derived from an EMBL/GenBank/DDBJ whole genome shotgun (WGS) entry which is preliminary data.</text>
</comment>
<protein>
    <recommendedName>
        <fullName evidence="3">Poly(Beta-D-mannuronate) lyase</fullName>
    </recommendedName>
</protein>
<reference evidence="2" key="1">
    <citation type="submission" date="2019-08" db="EMBL/GenBank/DDBJ databases">
        <authorList>
            <person name="Kucharzyk K."/>
            <person name="Murdoch R.W."/>
            <person name="Higgins S."/>
            <person name="Loffler F."/>
        </authorList>
    </citation>
    <scope>NUCLEOTIDE SEQUENCE</scope>
</reference>
<evidence type="ECO:0000256" key="1">
    <source>
        <dbReference type="SAM" id="Phobius"/>
    </source>
</evidence>
<dbReference type="CDD" id="cd14251">
    <property type="entry name" value="PL-6"/>
    <property type="match status" value="1"/>
</dbReference>
<evidence type="ECO:0008006" key="3">
    <source>
        <dbReference type="Google" id="ProtNLM"/>
    </source>
</evidence>
<keyword evidence="1" id="KW-1133">Transmembrane helix</keyword>
<dbReference type="Pfam" id="PF14592">
    <property type="entry name" value="Chondroitinas_B"/>
    <property type="match status" value="1"/>
</dbReference>
<name>A0A644V2R6_9ZZZZ</name>
<evidence type="ECO:0000313" key="2">
    <source>
        <dbReference type="EMBL" id="MPL85152.1"/>
    </source>
</evidence>
<dbReference type="Gene3D" id="2.160.20.10">
    <property type="entry name" value="Single-stranded right-handed beta-helix, Pectin lyase-like"/>
    <property type="match status" value="1"/>
</dbReference>
<organism evidence="2">
    <name type="scientific">bioreactor metagenome</name>
    <dbReference type="NCBI Taxonomy" id="1076179"/>
    <lineage>
        <taxon>unclassified sequences</taxon>
        <taxon>metagenomes</taxon>
        <taxon>ecological metagenomes</taxon>
    </lineage>
</organism>